<dbReference type="PANTHER" id="PTHR47185">
    <property type="entry name" value="PX DOMAIN-CONTAINING PROTEIN YPR097W"/>
    <property type="match status" value="1"/>
</dbReference>
<accession>A0A367KUT6</accession>
<feature type="region of interest" description="Disordered" evidence="1">
    <location>
        <begin position="267"/>
        <end position="288"/>
    </location>
</feature>
<dbReference type="PANTHER" id="PTHR47185:SF1">
    <property type="entry name" value="PX DOMAIN-CONTAINING PROTEIN YPR097W"/>
    <property type="match status" value="1"/>
</dbReference>
<dbReference type="AlphaFoldDB" id="A0A367KUT6"/>
<dbReference type="GO" id="GO:0035091">
    <property type="term" value="F:phosphatidylinositol binding"/>
    <property type="evidence" value="ECO:0007669"/>
    <property type="project" value="InterPro"/>
</dbReference>
<evidence type="ECO:0000313" key="4">
    <source>
        <dbReference type="Proteomes" id="UP000253551"/>
    </source>
</evidence>
<dbReference type="OrthoDB" id="2117459at2759"/>
<dbReference type="InterPro" id="IPR024555">
    <property type="entry name" value="PX-associated"/>
</dbReference>
<dbReference type="InterPro" id="IPR047168">
    <property type="entry name" value="LEC1-like"/>
</dbReference>
<dbReference type="Pfam" id="PF12828">
    <property type="entry name" value="PXB"/>
    <property type="match status" value="1"/>
</dbReference>
<evidence type="ECO:0000259" key="2">
    <source>
        <dbReference type="PROSITE" id="PS50195"/>
    </source>
</evidence>
<proteinExistence type="predicted"/>
<dbReference type="EMBL" id="PJQM01000262">
    <property type="protein sequence ID" value="RCI05961.1"/>
    <property type="molecule type" value="Genomic_DNA"/>
</dbReference>
<dbReference type="Pfam" id="PF00787">
    <property type="entry name" value="PX"/>
    <property type="match status" value="1"/>
</dbReference>
<dbReference type="SUPFAM" id="SSF64268">
    <property type="entry name" value="PX domain"/>
    <property type="match status" value="1"/>
</dbReference>
<keyword evidence="4" id="KW-1185">Reference proteome</keyword>
<dbReference type="Pfam" id="PF12825">
    <property type="entry name" value="DUF3818"/>
    <property type="match status" value="1"/>
</dbReference>
<dbReference type="InterPro" id="IPR036871">
    <property type="entry name" value="PX_dom_sf"/>
</dbReference>
<dbReference type="Proteomes" id="UP000253551">
    <property type="component" value="Unassembled WGS sequence"/>
</dbReference>
<dbReference type="STRING" id="4846.A0A367KUT6"/>
<feature type="domain" description="PX" evidence="2">
    <location>
        <begin position="150"/>
        <end position="264"/>
    </location>
</feature>
<dbReference type="Gene3D" id="3.30.1520.10">
    <property type="entry name" value="Phox-like domain"/>
    <property type="match status" value="1"/>
</dbReference>
<comment type="caution">
    <text evidence="3">The sequence shown here is derived from an EMBL/GenBank/DDBJ whole genome shotgun (WGS) entry which is preliminary data.</text>
</comment>
<dbReference type="InterPro" id="IPR024554">
    <property type="entry name" value="LEC1-like_C"/>
</dbReference>
<reference evidence="3 4" key="1">
    <citation type="journal article" date="2018" name="G3 (Bethesda)">
        <title>Phylogenetic and Phylogenomic Definition of Rhizopus Species.</title>
        <authorList>
            <person name="Gryganskyi A.P."/>
            <person name="Golan J."/>
            <person name="Dolatabadi S."/>
            <person name="Mondo S."/>
            <person name="Robb S."/>
            <person name="Idnurm A."/>
            <person name="Muszewska A."/>
            <person name="Steczkiewicz K."/>
            <person name="Masonjones S."/>
            <person name="Liao H.L."/>
            <person name="Gajdeczka M.T."/>
            <person name="Anike F."/>
            <person name="Vuek A."/>
            <person name="Anishchenko I.M."/>
            <person name="Voigt K."/>
            <person name="de Hoog G.S."/>
            <person name="Smith M.E."/>
            <person name="Heitman J."/>
            <person name="Vilgalys R."/>
            <person name="Stajich J.E."/>
        </authorList>
    </citation>
    <scope>NUCLEOTIDE SEQUENCE [LARGE SCALE GENOMIC DNA]</scope>
    <source>
        <strain evidence="3 4">LSU 92-RS-03</strain>
    </source>
</reference>
<dbReference type="InterPro" id="IPR001683">
    <property type="entry name" value="PX_dom"/>
</dbReference>
<name>A0A367KUT6_RHIST</name>
<protein>
    <recommendedName>
        <fullName evidence="2">PX domain-containing protein</fullName>
    </recommendedName>
</protein>
<evidence type="ECO:0000313" key="3">
    <source>
        <dbReference type="EMBL" id="RCI05961.1"/>
    </source>
</evidence>
<dbReference type="PROSITE" id="PS50195">
    <property type="entry name" value="PX"/>
    <property type="match status" value="1"/>
</dbReference>
<organism evidence="3 4">
    <name type="scientific">Rhizopus stolonifer</name>
    <name type="common">Rhizopus nigricans</name>
    <dbReference type="NCBI Taxonomy" id="4846"/>
    <lineage>
        <taxon>Eukaryota</taxon>
        <taxon>Fungi</taxon>
        <taxon>Fungi incertae sedis</taxon>
        <taxon>Mucoromycota</taxon>
        <taxon>Mucoromycotina</taxon>
        <taxon>Mucoromycetes</taxon>
        <taxon>Mucorales</taxon>
        <taxon>Mucorineae</taxon>
        <taxon>Rhizopodaceae</taxon>
        <taxon>Rhizopus</taxon>
    </lineage>
</organism>
<gene>
    <name evidence="3" type="ORF">CU098_011799</name>
</gene>
<sequence length="749" mass="86484">MELDPHQLHYFKRELISLQLKKELDQVKQQPQLITSLVKTDSTSYPLLQFILHHFVLPFPLLQKADERQFWSKFETFLTEYDKLKLNNYAPRKIREDSQREILLYKLEKLIVVSLTTIIKTTGPEKSIQVKASDEALVVDTLESTHITSLELDIVTVRDVAEVRHIREHTHSEFIIQCDQVLVSRRHGQFRQLRDDLKMQLPTLNIPIVPGKARDSSYNSDATCLHREKDRILLRSFLYKLCAIPAVVESEIFQKFLKENPVKLTAKEEKDAEERKAMDKRRAEEEKRFKEQVDQKITELDGLMSMMKQKVMQPNGLLDLFKVIKTTEKIEDLPAELQKAIEWGRINFAFVLHTQFVTSDKSVENIANLKRTHSLMPYRAIAQILKVSNPFFVVKGVLDLFLAQPFGGKSLFQRIILANMNEESKEMQKDIDELEAKIKDPALCQKISNAVHTELQKDQVVGTKDPVTETLELLKNPSIEPTLNADEIMKVAMANQPGQTQAHQLVLDLYQLWVLYARKQEQETLMSLVFQGVTGELMKDLFAIFYEPLAEVYKAANIGETIGHVSHFIDDLIEIIDGLNIQDATYSAQPFIELVKRHEQEFYTFVHNVHAQNQTKLFDELLTYVDSTFALASNGLSARVDMDLCVKESDISPDQYSLLKQEIDAVIVYHRERKQRHLDRKRQKLTSVNEKDLLQEHTEWAGIVDNFADIEDDSLLASHEMNLKPPRLEWIPKVSSAFLQHISHQGVLG</sequence>
<evidence type="ECO:0000256" key="1">
    <source>
        <dbReference type="SAM" id="MobiDB-lite"/>
    </source>
</evidence>